<sequence length="98" mass="11129">MDRRGSKERNKNVMRKVILEKNGEQPSRSVGLAFSIHAFDTRRKAHTPERGTDLRKRCVALLRCGRDPSSRSHSSLGCWHGNAASSPRNSRLLLQVQY</sequence>
<evidence type="ECO:0000313" key="2">
    <source>
        <dbReference type="EMBL" id="GFY75591.1"/>
    </source>
</evidence>
<dbReference type="Proteomes" id="UP000886998">
    <property type="component" value="Unassembled WGS sequence"/>
</dbReference>
<proteinExistence type="predicted"/>
<dbReference type="AlphaFoldDB" id="A0A8X7CPG1"/>
<dbReference type="OrthoDB" id="6438977at2759"/>
<evidence type="ECO:0000313" key="3">
    <source>
        <dbReference type="Proteomes" id="UP000886998"/>
    </source>
</evidence>
<keyword evidence="3" id="KW-1185">Reference proteome</keyword>
<reference evidence="2" key="1">
    <citation type="submission" date="2020-08" db="EMBL/GenBank/DDBJ databases">
        <title>Multicomponent nature underlies the extraordinary mechanical properties of spider dragline silk.</title>
        <authorList>
            <person name="Kono N."/>
            <person name="Nakamura H."/>
            <person name="Mori M."/>
            <person name="Yoshida Y."/>
            <person name="Ohtoshi R."/>
            <person name="Malay A.D."/>
            <person name="Moran D.A.P."/>
            <person name="Tomita M."/>
            <person name="Numata K."/>
            <person name="Arakawa K."/>
        </authorList>
    </citation>
    <scope>NUCLEOTIDE SEQUENCE</scope>
</reference>
<comment type="caution">
    <text evidence="2">The sequence shown here is derived from an EMBL/GenBank/DDBJ whole genome shotgun (WGS) entry which is preliminary data.</text>
</comment>
<evidence type="ECO:0000256" key="1">
    <source>
        <dbReference type="SAM" id="MobiDB-lite"/>
    </source>
</evidence>
<protein>
    <submittedName>
        <fullName evidence="2">Uncharacterized protein</fullName>
    </submittedName>
</protein>
<dbReference type="EMBL" id="BMAV01021502">
    <property type="protein sequence ID" value="GFY75591.1"/>
    <property type="molecule type" value="Genomic_DNA"/>
</dbReference>
<feature type="region of interest" description="Disordered" evidence="1">
    <location>
        <begin position="66"/>
        <end position="98"/>
    </location>
</feature>
<organism evidence="2 3">
    <name type="scientific">Trichonephila inaurata madagascariensis</name>
    <dbReference type="NCBI Taxonomy" id="2747483"/>
    <lineage>
        <taxon>Eukaryota</taxon>
        <taxon>Metazoa</taxon>
        <taxon>Ecdysozoa</taxon>
        <taxon>Arthropoda</taxon>
        <taxon>Chelicerata</taxon>
        <taxon>Arachnida</taxon>
        <taxon>Araneae</taxon>
        <taxon>Araneomorphae</taxon>
        <taxon>Entelegynae</taxon>
        <taxon>Araneoidea</taxon>
        <taxon>Nephilidae</taxon>
        <taxon>Trichonephila</taxon>
        <taxon>Trichonephila inaurata</taxon>
    </lineage>
</organism>
<accession>A0A8X7CPG1</accession>
<name>A0A8X7CPG1_9ARAC</name>
<gene>
    <name evidence="2" type="ORF">TNIN_110021</name>
</gene>